<proteinExistence type="predicted"/>
<evidence type="ECO:0000313" key="2">
    <source>
        <dbReference type="Proteomes" id="UP000652219"/>
    </source>
</evidence>
<name>A0A8H6MUX6_9PEZI</name>
<protein>
    <submittedName>
        <fullName evidence="1">Uncharacterized protein</fullName>
    </submittedName>
</protein>
<sequence length="156" mass="17167">MLLLGWHVGLAGRALSETKRWILKLGGGGSDDTHHTDFAKFFAEYLNALGGSKPGQRHAPAGRRKQLQESQFQFLVKLLMTGLERMPNVPFAAELSSWAATWTPCGTPSTGASSVRSAADGPGVLGMLLRHDRRSLWWWFVVVTMGYDDDDDSYDG</sequence>
<accession>A0A8H6MUX6</accession>
<evidence type="ECO:0000313" key="1">
    <source>
        <dbReference type="EMBL" id="KAF6809180.1"/>
    </source>
</evidence>
<keyword evidence="2" id="KW-1185">Reference proteome</keyword>
<organism evidence="1 2">
    <name type="scientific">Colletotrichum sojae</name>
    <dbReference type="NCBI Taxonomy" id="2175907"/>
    <lineage>
        <taxon>Eukaryota</taxon>
        <taxon>Fungi</taxon>
        <taxon>Dikarya</taxon>
        <taxon>Ascomycota</taxon>
        <taxon>Pezizomycotina</taxon>
        <taxon>Sordariomycetes</taxon>
        <taxon>Hypocreomycetidae</taxon>
        <taxon>Glomerellales</taxon>
        <taxon>Glomerellaceae</taxon>
        <taxon>Colletotrichum</taxon>
        <taxon>Colletotrichum orchidearum species complex</taxon>
    </lineage>
</organism>
<dbReference type="EMBL" id="WIGN01000105">
    <property type="protein sequence ID" value="KAF6809180.1"/>
    <property type="molecule type" value="Genomic_DNA"/>
</dbReference>
<reference evidence="1 2" key="1">
    <citation type="journal article" date="2020" name="Phytopathology">
        <title>Genome Sequence Resources of Colletotrichum truncatum, C. plurivorum, C. musicola, and C. sojae: Four Species Pathogenic to Soybean (Glycine max).</title>
        <authorList>
            <person name="Rogerio F."/>
            <person name="Boufleur T.R."/>
            <person name="Ciampi-Guillardi M."/>
            <person name="Sukno S.A."/>
            <person name="Thon M.R."/>
            <person name="Massola Junior N.S."/>
            <person name="Baroncelli R."/>
        </authorList>
    </citation>
    <scope>NUCLEOTIDE SEQUENCE [LARGE SCALE GENOMIC DNA]</scope>
    <source>
        <strain evidence="1 2">LFN0009</strain>
    </source>
</reference>
<gene>
    <name evidence="1" type="ORF">CSOJ01_07058</name>
</gene>
<comment type="caution">
    <text evidence="1">The sequence shown here is derived from an EMBL/GenBank/DDBJ whole genome shotgun (WGS) entry which is preliminary data.</text>
</comment>
<dbReference type="Proteomes" id="UP000652219">
    <property type="component" value="Unassembled WGS sequence"/>
</dbReference>
<dbReference type="AlphaFoldDB" id="A0A8H6MUX6"/>